<dbReference type="SUPFAM" id="SSF50978">
    <property type="entry name" value="WD40 repeat-like"/>
    <property type="match status" value="1"/>
</dbReference>
<organism evidence="13 14">
    <name type="scientific">Anas platyrhynchos</name>
    <name type="common">Mallard</name>
    <name type="synonym">Anas boschas</name>
    <dbReference type="NCBI Taxonomy" id="8839"/>
    <lineage>
        <taxon>Eukaryota</taxon>
        <taxon>Metazoa</taxon>
        <taxon>Chordata</taxon>
        <taxon>Craniata</taxon>
        <taxon>Vertebrata</taxon>
        <taxon>Euteleostomi</taxon>
        <taxon>Archelosauria</taxon>
        <taxon>Archosauria</taxon>
        <taxon>Dinosauria</taxon>
        <taxon>Saurischia</taxon>
        <taxon>Theropoda</taxon>
        <taxon>Coelurosauria</taxon>
        <taxon>Aves</taxon>
        <taxon>Neognathae</taxon>
        <taxon>Galloanserae</taxon>
        <taxon>Anseriformes</taxon>
        <taxon>Anatidae</taxon>
        <taxon>Anatinae</taxon>
        <taxon>Anas</taxon>
    </lineage>
</organism>
<evidence type="ECO:0000256" key="6">
    <source>
        <dbReference type="ARBA" id="ARBA00022843"/>
    </source>
</evidence>
<dbReference type="PROSITE" id="PS50082">
    <property type="entry name" value="WD_REPEATS_2"/>
    <property type="match status" value="3"/>
</dbReference>
<dbReference type="InterPro" id="IPR009146">
    <property type="entry name" value="Groucho_enhance"/>
</dbReference>
<dbReference type="Proteomes" id="UP000694400">
    <property type="component" value="Chromosome Z"/>
</dbReference>
<feature type="compositionally biased region" description="Low complexity" evidence="11">
    <location>
        <begin position="233"/>
        <end position="242"/>
    </location>
</feature>
<dbReference type="SMART" id="SM00320">
    <property type="entry name" value="WD40"/>
    <property type="match status" value="7"/>
</dbReference>
<feature type="repeat" description="WD" evidence="10">
    <location>
        <begin position="727"/>
        <end position="758"/>
    </location>
</feature>
<feature type="domain" description="Groucho/TLE N-terminal Q-rich" evidence="12">
    <location>
        <begin position="76"/>
        <end position="168"/>
    </location>
</feature>
<dbReference type="InterPro" id="IPR015943">
    <property type="entry name" value="WD40/YVTN_repeat-like_dom_sf"/>
</dbReference>
<evidence type="ECO:0000256" key="2">
    <source>
        <dbReference type="ARBA" id="ARBA00005969"/>
    </source>
</evidence>
<feature type="compositionally biased region" description="Low complexity" evidence="11">
    <location>
        <begin position="320"/>
        <end position="335"/>
    </location>
</feature>
<dbReference type="GO" id="GO:0005667">
    <property type="term" value="C:transcription regulator complex"/>
    <property type="evidence" value="ECO:0007669"/>
    <property type="project" value="TreeGrafter"/>
</dbReference>
<reference evidence="13" key="3">
    <citation type="submission" date="2025-09" db="UniProtKB">
        <authorList>
            <consortium name="Ensembl"/>
        </authorList>
    </citation>
    <scope>IDENTIFICATION</scope>
</reference>
<feature type="compositionally biased region" description="Polar residues" evidence="11">
    <location>
        <begin position="347"/>
        <end position="358"/>
    </location>
</feature>
<feature type="compositionally biased region" description="Basic and acidic residues" evidence="11">
    <location>
        <begin position="213"/>
        <end position="232"/>
    </location>
</feature>
<keyword evidence="3" id="KW-0678">Repressor</keyword>
<evidence type="ECO:0000256" key="8">
    <source>
        <dbReference type="ARBA" id="ARBA00023163"/>
    </source>
</evidence>
<evidence type="ECO:0000313" key="14">
    <source>
        <dbReference type="Proteomes" id="UP000694400"/>
    </source>
</evidence>
<dbReference type="InterPro" id="IPR036322">
    <property type="entry name" value="WD40_repeat_dom_sf"/>
</dbReference>
<dbReference type="Gene3D" id="2.130.10.10">
    <property type="entry name" value="YVTN repeat-like/Quinoprotein amine dehydrogenase"/>
    <property type="match status" value="1"/>
</dbReference>
<dbReference type="PANTHER" id="PTHR10814:SF31">
    <property type="entry name" value="TRANSDUCIN-LIKE ENHANCER PROTEIN 4"/>
    <property type="match status" value="1"/>
</dbReference>
<dbReference type="Pfam" id="PF00400">
    <property type="entry name" value="WD40"/>
    <property type="match status" value="6"/>
</dbReference>
<dbReference type="PANTHER" id="PTHR10814">
    <property type="entry name" value="TRANSDUCIN-LIKE ENHANCER PROTEIN"/>
    <property type="match status" value="1"/>
</dbReference>
<evidence type="ECO:0000313" key="13">
    <source>
        <dbReference type="Ensembl" id="ENSAPLP00020012743.1"/>
    </source>
</evidence>
<dbReference type="CDD" id="cd00200">
    <property type="entry name" value="WD40"/>
    <property type="match status" value="1"/>
</dbReference>
<proteinExistence type="inferred from homology"/>
<gene>
    <name evidence="13" type="primary">TLE4</name>
</gene>
<evidence type="ECO:0000256" key="10">
    <source>
        <dbReference type="PROSITE-ProRule" id="PRU00221"/>
    </source>
</evidence>
<evidence type="ECO:0000256" key="5">
    <source>
        <dbReference type="ARBA" id="ARBA00022737"/>
    </source>
</evidence>
<evidence type="ECO:0000256" key="9">
    <source>
        <dbReference type="ARBA" id="ARBA00023242"/>
    </source>
</evidence>
<accession>A0A8B9SXB2</accession>
<reference evidence="13" key="1">
    <citation type="submission" date="2019-08" db="EMBL/GenBank/DDBJ databases">
        <title>Three high-quality genomes provides insights into domestication of ducks.</title>
        <authorList>
            <person name="Hou Z.C."/>
            <person name="Zhu F."/>
            <person name="Yin Z.T."/>
            <person name="Zhang F."/>
        </authorList>
    </citation>
    <scope>NUCLEOTIDE SEQUENCE [LARGE SCALE GENOMIC DNA]</scope>
</reference>
<feature type="region of interest" description="Disordered" evidence="11">
    <location>
        <begin position="212"/>
        <end position="387"/>
    </location>
</feature>
<dbReference type="InterPro" id="IPR019775">
    <property type="entry name" value="WD40_repeat_CS"/>
</dbReference>
<evidence type="ECO:0000256" key="1">
    <source>
        <dbReference type="ARBA" id="ARBA00004123"/>
    </source>
</evidence>
<protein>
    <submittedName>
        <fullName evidence="13">TLE family member 4, transcriptional corepressor</fullName>
    </submittedName>
</protein>
<sequence length="803" mass="86984">MLSCVLYAVRLGGEDVAQSLLKDEKCKPHPELPGRRWNVHFCLCLGEMLEKGSTLCSEECQFCVMKYPCFFFFYVSNSLKLECEKLASEKTEMQRHYVMYYEMSYGLNIEMHKQAEIVKRLNAICAQVIPFLSQEHQQQVVQAVERAKQVTMAELNAIIGQQLQAQHLSHGHGLPVPLTPHPSGLQPPAIPPIGSSAGLLALSSALGGQSHLPIKDEKKHHDNDHQRDRDSIKSSSVSPSASFRTAEKHRNSTDYSSESKKQKTEEKEIAARYDSDGEKSDDNLVVDVSNEDPSSPRGSPAHSPRENGLDKTRLLKKDAPISPASIASSSSTPSSKSKELSLNEKSTTPVSKSNTPTPRTDAPTPGSNSTPGLRPVPGKPPGVDPLASGLRTPMAVPCPYPTPFGIVPHAGMNGELTSPGAAYAGLHNISPQMSAAAAAAAAAAAYGRSPVVGFDPHHHMRVPGIPPNLTGIPGGKPAYSFHVSADGQMQPVPFPPDALIGPGIPRHARQINTLNHGEVVCAVTISNPTRHVYTGGKGCVKVWDISHPGNKSPVSQLDCLNRDNYIRSCRLLPDGRTLIVGGEASTLSIWDLAAPTPRIKAELTSSAPACYALAISPDSKVCFSCCSDGNIAVWDLHNQTLVRQFQGHTDGASCIDISNDGTKLWTGGLDNTVRSWDLREGRQLQQHDFTSQIFSLGYCPTGEWLAVGMENSNVEVLHVTKPDKYQLHLHESCVLSLKFAHCGKWFVSTGKDNLLNAWRTPYGASIFQSKESSSVLSCDISVDDKYIVTGSGDKKATVYEVIY</sequence>
<dbReference type="Pfam" id="PF03920">
    <property type="entry name" value="TLE_N"/>
    <property type="match status" value="1"/>
</dbReference>
<keyword evidence="5" id="KW-0677">Repeat</keyword>
<comment type="subcellular location">
    <subcellularLocation>
        <location evidence="1">Nucleus</location>
    </subcellularLocation>
</comment>
<feature type="compositionally biased region" description="Basic and acidic residues" evidence="11">
    <location>
        <begin position="303"/>
        <end position="319"/>
    </location>
</feature>
<dbReference type="Ensembl" id="ENSAPLT00020013714.1">
    <property type="protein sequence ID" value="ENSAPLP00020012743.1"/>
    <property type="gene ID" value="ENSAPLG00020009319.1"/>
</dbReference>
<keyword evidence="8" id="KW-0804">Transcription</keyword>
<feature type="repeat" description="WD" evidence="10">
    <location>
        <begin position="603"/>
        <end position="644"/>
    </location>
</feature>
<dbReference type="GO" id="GO:0005634">
    <property type="term" value="C:nucleus"/>
    <property type="evidence" value="ECO:0007669"/>
    <property type="project" value="UniProtKB-SubCell"/>
</dbReference>
<keyword evidence="6" id="KW-0832">Ubl conjugation</keyword>
<dbReference type="FunFam" id="2.130.10.10:FF:000001">
    <property type="entry name" value="transducin-like enhancer protein 3 isoform X1"/>
    <property type="match status" value="1"/>
</dbReference>
<evidence type="ECO:0000259" key="12">
    <source>
        <dbReference type="Pfam" id="PF03920"/>
    </source>
</evidence>
<dbReference type="InterPro" id="IPR005617">
    <property type="entry name" value="Groucho/TLE_N"/>
</dbReference>
<dbReference type="GO" id="GO:0003714">
    <property type="term" value="F:transcription corepressor activity"/>
    <property type="evidence" value="ECO:0007669"/>
    <property type="project" value="TreeGrafter"/>
</dbReference>
<dbReference type="AlphaFoldDB" id="A0A8B9SXB2"/>
<feature type="repeat" description="WD" evidence="10">
    <location>
        <begin position="645"/>
        <end position="686"/>
    </location>
</feature>
<evidence type="ECO:0000256" key="4">
    <source>
        <dbReference type="ARBA" id="ARBA00022574"/>
    </source>
</evidence>
<keyword evidence="9" id="KW-0539">Nucleus</keyword>
<dbReference type="PRINTS" id="PR01850">
    <property type="entry name" value="GROUCHOFAMLY"/>
</dbReference>
<evidence type="ECO:0000256" key="3">
    <source>
        <dbReference type="ARBA" id="ARBA00022491"/>
    </source>
</evidence>
<dbReference type="InterPro" id="IPR001680">
    <property type="entry name" value="WD40_rpt"/>
</dbReference>
<comment type="similarity">
    <text evidence="2">Belongs to the WD repeat Groucho/TLE family.</text>
</comment>
<keyword evidence="7" id="KW-0805">Transcription regulation</keyword>
<dbReference type="GO" id="GO:0090090">
    <property type="term" value="P:negative regulation of canonical Wnt signaling pathway"/>
    <property type="evidence" value="ECO:0007669"/>
    <property type="project" value="TreeGrafter"/>
</dbReference>
<dbReference type="PROSITE" id="PS00678">
    <property type="entry name" value="WD_REPEATS_1"/>
    <property type="match status" value="2"/>
</dbReference>
<keyword evidence="4 10" id="KW-0853">WD repeat</keyword>
<evidence type="ECO:0000256" key="11">
    <source>
        <dbReference type="SAM" id="MobiDB-lite"/>
    </source>
</evidence>
<reference evidence="13" key="2">
    <citation type="submission" date="2025-08" db="UniProtKB">
        <authorList>
            <consortium name="Ensembl"/>
        </authorList>
    </citation>
    <scope>IDENTIFICATION</scope>
</reference>
<dbReference type="PROSITE" id="PS50294">
    <property type="entry name" value="WD_REPEATS_REGION"/>
    <property type="match status" value="1"/>
</dbReference>
<name>A0A8B9SXB2_ANAPL</name>
<evidence type="ECO:0000256" key="7">
    <source>
        <dbReference type="ARBA" id="ARBA00023015"/>
    </source>
</evidence>
<feature type="compositionally biased region" description="Basic and acidic residues" evidence="11">
    <location>
        <begin position="245"/>
        <end position="282"/>
    </location>
</feature>
<feature type="region of interest" description="Disordered" evidence="11">
    <location>
        <begin position="170"/>
        <end position="192"/>
    </location>
</feature>